<sequence length="74" mass="8353">MELVNICTALGIGILTFISVLKRVNGWFYSFKYSPEESRLPPGDMGWPFVGNMLFLLKCFIGGNLDAFSAYFFT</sequence>
<dbReference type="Proteomes" id="UP000823775">
    <property type="component" value="Unassembled WGS sequence"/>
</dbReference>
<comment type="caution">
    <text evidence="2">The sequence shown here is derived from an EMBL/GenBank/DDBJ whole genome shotgun (WGS) entry which is preliminary data.</text>
</comment>
<gene>
    <name evidence="2" type="ORF">HAX54_037387</name>
</gene>
<accession>A0ABS8VJF8</accession>
<keyword evidence="1" id="KW-0472">Membrane</keyword>
<feature type="transmembrane region" description="Helical" evidence="1">
    <location>
        <begin position="7"/>
        <end position="29"/>
    </location>
</feature>
<organism evidence="2 3">
    <name type="scientific">Datura stramonium</name>
    <name type="common">Jimsonweed</name>
    <name type="synonym">Common thornapple</name>
    <dbReference type="NCBI Taxonomy" id="4076"/>
    <lineage>
        <taxon>Eukaryota</taxon>
        <taxon>Viridiplantae</taxon>
        <taxon>Streptophyta</taxon>
        <taxon>Embryophyta</taxon>
        <taxon>Tracheophyta</taxon>
        <taxon>Spermatophyta</taxon>
        <taxon>Magnoliopsida</taxon>
        <taxon>eudicotyledons</taxon>
        <taxon>Gunneridae</taxon>
        <taxon>Pentapetalae</taxon>
        <taxon>asterids</taxon>
        <taxon>lamiids</taxon>
        <taxon>Solanales</taxon>
        <taxon>Solanaceae</taxon>
        <taxon>Solanoideae</taxon>
        <taxon>Datureae</taxon>
        <taxon>Datura</taxon>
    </lineage>
</organism>
<protein>
    <submittedName>
        <fullName evidence="2">Uncharacterized protein</fullName>
    </submittedName>
</protein>
<feature type="non-terminal residue" evidence="2">
    <location>
        <position position="74"/>
    </location>
</feature>
<evidence type="ECO:0000313" key="2">
    <source>
        <dbReference type="EMBL" id="MCE0480495.1"/>
    </source>
</evidence>
<name>A0ABS8VJF8_DATST</name>
<dbReference type="EMBL" id="JACEIK010005002">
    <property type="protein sequence ID" value="MCE0480495.1"/>
    <property type="molecule type" value="Genomic_DNA"/>
</dbReference>
<evidence type="ECO:0000256" key="1">
    <source>
        <dbReference type="SAM" id="Phobius"/>
    </source>
</evidence>
<keyword evidence="3" id="KW-1185">Reference proteome</keyword>
<reference evidence="2 3" key="1">
    <citation type="journal article" date="2021" name="BMC Genomics">
        <title>Datura genome reveals duplications of psychoactive alkaloid biosynthetic genes and high mutation rate following tissue culture.</title>
        <authorList>
            <person name="Rajewski A."/>
            <person name="Carter-House D."/>
            <person name="Stajich J."/>
            <person name="Litt A."/>
        </authorList>
    </citation>
    <scope>NUCLEOTIDE SEQUENCE [LARGE SCALE GENOMIC DNA]</scope>
    <source>
        <strain evidence="2">AR-01</strain>
    </source>
</reference>
<proteinExistence type="predicted"/>
<feature type="transmembrane region" description="Helical" evidence="1">
    <location>
        <begin position="49"/>
        <end position="73"/>
    </location>
</feature>
<keyword evidence="1" id="KW-0812">Transmembrane</keyword>
<evidence type="ECO:0000313" key="3">
    <source>
        <dbReference type="Proteomes" id="UP000823775"/>
    </source>
</evidence>
<keyword evidence="1" id="KW-1133">Transmembrane helix</keyword>